<name>A0ACC0W0K5_9STRA</name>
<sequence length="160" mass="17357">MKQKKSGEVVTAVTHNSVAIQSTKSQSDMDLERGEFEFHDVATGLYRFVENNENETSTKVNEGESNKGEASNASEEVTIEVSDIGDNAGSESTNVEGCVDNVRNANYVDGQSDHVNKDGGLNDRLDRLRSPVQNELESARGVYKDGYEALYAAECGSVQA</sequence>
<evidence type="ECO:0000313" key="2">
    <source>
        <dbReference type="Proteomes" id="UP001163321"/>
    </source>
</evidence>
<evidence type="ECO:0000313" key="1">
    <source>
        <dbReference type="EMBL" id="KAI9911629.1"/>
    </source>
</evidence>
<proteinExistence type="predicted"/>
<reference evidence="1 2" key="1">
    <citation type="journal article" date="2022" name="bioRxiv">
        <title>The genome of the oomycete Peronosclerospora sorghi, a cosmopolitan pathogen of maize and sorghum, is inflated with dispersed pseudogenes.</title>
        <authorList>
            <person name="Fletcher K."/>
            <person name="Martin F."/>
            <person name="Isakeit T."/>
            <person name="Cavanaugh K."/>
            <person name="Magill C."/>
            <person name="Michelmore R."/>
        </authorList>
    </citation>
    <scope>NUCLEOTIDE SEQUENCE [LARGE SCALE GENOMIC DNA]</scope>
    <source>
        <strain evidence="1">P6</strain>
    </source>
</reference>
<keyword evidence="2" id="KW-1185">Reference proteome</keyword>
<accession>A0ACC0W0K5</accession>
<organism evidence="1 2">
    <name type="scientific">Peronosclerospora sorghi</name>
    <dbReference type="NCBI Taxonomy" id="230839"/>
    <lineage>
        <taxon>Eukaryota</taxon>
        <taxon>Sar</taxon>
        <taxon>Stramenopiles</taxon>
        <taxon>Oomycota</taxon>
        <taxon>Peronosporomycetes</taxon>
        <taxon>Peronosporales</taxon>
        <taxon>Peronosporaceae</taxon>
        <taxon>Peronosclerospora</taxon>
    </lineage>
</organism>
<comment type="caution">
    <text evidence="1">The sequence shown here is derived from an EMBL/GenBank/DDBJ whole genome shotgun (WGS) entry which is preliminary data.</text>
</comment>
<protein>
    <submittedName>
        <fullName evidence="1">Uncharacterized protein</fullName>
    </submittedName>
</protein>
<dbReference type="Proteomes" id="UP001163321">
    <property type="component" value="Chromosome 5"/>
</dbReference>
<gene>
    <name evidence="1" type="ORF">PsorP6_009130</name>
</gene>
<dbReference type="EMBL" id="CM047584">
    <property type="protein sequence ID" value="KAI9911629.1"/>
    <property type="molecule type" value="Genomic_DNA"/>
</dbReference>